<accession>A0A4Y9LI89</accession>
<protein>
    <submittedName>
        <fullName evidence="2">Uncharacterized protein</fullName>
    </submittedName>
</protein>
<dbReference type="Proteomes" id="UP000297966">
    <property type="component" value="Unassembled WGS sequence"/>
</dbReference>
<sequence>MFDTVAALGSYLLTTALLASAAILILAGSYAQSFFLFPFLPTFFWSIGIAGIVALIGYIATHVKYAIGLAGPRRARIARVRNAVRPGASFEPAKS</sequence>
<dbReference type="AlphaFoldDB" id="A0A4Y9LI89"/>
<organism evidence="2 3">
    <name type="scientific">Bradyrhizobium niftali</name>
    <dbReference type="NCBI Taxonomy" id="2560055"/>
    <lineage>
        <taxon>Bacteria</taxon>
        <taxon>Pseudomonadati</taxon>
        <taxon>Pseudomonadota</taxon>
        <taxon>Alphaproteobacteria</taxon>
        <taxon>Hyphomicrobiales</taxon>
        <taxon>Nitrobacteraceae</taxon>
        <taxon>Bradyrhizobium</taxon>
    </lineage>
</organism>
<feature type="transmembrane region" description="Helical" evidence="1">
    <location>
        <begin position="12"/>
        <end position="31"/>
    </location>
</feature>
<keyword evidence="1" id="KW-0812">Transmembrane</keyword>
<keyword evidence="3" id="KW-1185">Reference proteome</keyword>
<dbReference type="EMBL" id="SPQT01000025">
    <property type="protein sequence ID" value="TFV43228.1"/>
    <property type="molecule type" value="Genomic_DNA"/>
</dbReference>
<evidence type="ECO:0000313" key="2">
    <source>
        <dbReference type="EMBL" id="TFV43228.1"/>
    </source>
</evidence>
<reference evidence="2 3" key="1">
    <citation type="submission" date="2019-03" db="EMBL/GenBank/DDBJ databases">
        <title>Bradyrhizobium diversity isolated from nodules of Chamaecrista fasciculata.</title>
        <authorList>
            <person name="Klepa M.S."/>
            <person name="Urquiaga M.O."/>
            <person name="Hungria M."/>
            <person name="Delamuta J.R."/>
        </authorList>
    </citation>
    <scope>NUCLEOTIDE SEQUENCE [LARGE SCALE GENOMIC DNA]</scope>
    <source>
        <strain evidence="2 3">CNPSo 3448</strain>
    </source>
</reference>
<keyword evidence="1" id="KW-1133">Transmembrane helix</keyword>
<comment type="caution">
    <text evidence="2">The sequence shown here is derived from an EMBL/GenBank/DDBJ whole genome shotgun (WGS) entry which is preliminary data.</text>
</comment>
<keyword evidence="1" id="KW-0472">Membrane</keyword>
<proteinExistence type="predicted"/>
<feature type="transmembrane region" description="Helical" evidence="1">
    <location>
        <begin position="43"/>
        <end position="67"/>
    </location>
</feature>
<name>A0A4Y9LI89_9BRAD</name>
<gene>
    <name evidence="2" type="ORF">E4K65_33965</name>
</gene>
<dbReference type="RefSeq" id="WP_135177842.1">
    <property type="nucleotide sequence ID" value="NZ_SPQT01000025.1"/>
</dbReference>
<evidence type="ECO:0000256" key="1">
    <source>
        <dbReference type="SAM" id="Phobius"/>
    </source>
</evidence>
<evidence type="ECO:0000313" key="3">
    <source>
        <dbReference type="Proteomes" id="UP000297966"/>
    </source>
</evidence>